<gene>
    <name evidence="5" type="ORF">HNP73_000718</name>
</gene>
<protein>
    <submittedName>
        <fullName evidence="5">AraC-like DNA-binding protein</fullName>
    </submittedName>
</protein>
<comment type="caution">
    <text evidence="5">The sequence shown here is derived from an EMBL/GenBank/DDBJ whole genome shotgun (WGS) entry which is preliminary data.</text>
</comment>
<keyword evidence="3" id="KW-0804">Transcription</keyword>
<keyword evidence="6" id="KW-1185">Reference proteome</keyword>
<evidence type="ECO:0000256" key="3">
    <source>
        <dbReference type="ARBA" id="ARBA00023163"/>
    </source>
</evidence>
<dbReference type="Gene3D" id="1.10.10.60">
    <property type="entry name" value="Homeodomain-like"/>
    <property type="match status" value="1"/>
</dbReference>
<dbReference type="Proteomes" id="UP000549457">
    <property type="component" value="Unassembled WGS sequence"/>
</dbReference>
<feature type="domain" description="HTH araC/xylS-type" evidence="4">
    <location>
        <begin position="178"/>
        <end position="277"/>
    </location>
</feature>
<organism evidence="5 6">
    <name type="scientific">Amaricoccus macauensis</name>
    <dbReference type="NCBI Taxonomy" id="57001"/>
    <lineage>
        <taxon>Bacteria</taxon>
        <taxon>Pseudomonadati</taxon>
        <taxon>Pseudomonadota</taxon>
        <taxon>Alphaproteobacteria</taxon>
        <taxon>Rhodobacterales</taxon>
        <taxon>Paracoccaceae</taxon>
        <taxon>Amaricoccus</taxon>
    </lineage>
</organism>
<accession>A0A840SG09</accession>
<reference evidence="5 6" key="1">
    <citation type="submission" date="2020-08" db="EMBL/GenBank/DDBJ databases">
        <title>Genomic Encyclopedia of Type Strains, Phase IV (KMG-IV): sequencing the most valuable type-strain genomes for metagenomic binning, comparative biology and taxonomic classification.</title>
        <authorList>
            <person name="Goeker M."/>
        </authorList>
    </citation>
    <scope>NUCLEOTIDE SEQUENCE [LARGE SCALE GENOMIC DNA]</scope>
    <source>
        <strain evidence="5 6">DSM 101730</strain>
    </source>
</reference>
<evidence type="ECO:0000313" key="6">
    <source>
        <dbReference type="Proteomes" id="UP000549457"/>
    </source>
</evidence>
<name>A0A840SG09_9RHOB</name>
<dbReference type="AlphaFoldDB" id="A0A840SG09"/>
<dbReference type="GO" id="GO:0043565">
    <property type="term" value="F:sequence-specific DNA binding"/>
    <property type="evidence" value="ECO:0007669"/>
    <property type="project" value="InterPro"/>
</dbReference>
<dbReference type="GO" id="GO:0003700">
    <property type="term" value="F:DNA-binding transcription factor activity"/>
    <property type="evidence" value="ECO:0007669"/>
    <property type="project" value="InterPro"/>
</dbReference>
<dbReference type="InterPro" id="IPR009057">
    <property type="entry name" value="Homeodomain-like_sf"/>
</dbReference>
<dbReference type="EMBL" id="JACHFM010000001">
    <property type="protein sequence ID" value="MBB5220797.1"/>
    <property type="molecule type" value="Genomic_DNA"/>
</dbReference>
<evidence type="ECO:0000256" key="2">
    <source>
        <dbReference type="ARBA" id="ARBA00023125"/>
    </source>
</evidence>
<evidence type="ECO:0000256" key="1">
    <source>
        <dbReference type="ARBA" id="ARBA00023015"/>
    </source>
</evidence>
<dbReference type="RefSeq" id="WP_184147170.1">
    <property type="nucleotide sequence ID" value="NZ_JACHFM010000001.1"/>
</dbReference>
<proteinExistence type="predicted"/>
<dbReference type="PANTHER" id="PTHR46796:SF15">
    <property type="entry name" value="BLL1074 PROTEIN"/>
    <property type="match status" value="1"/>
</dbReference>
<dbReference type="InterPro" id="IPR050204">
    <property type="entry name" value="AraC_XylS_family_regulators"/>
</dbReference>
<evidence type="ECO:0000313" key="5">
    <source>
        <dbReference type="EMBL" id="MBB5220797.1"/>
    </source>
</evidence>
<dbReference type="InterPro" id="IPR018060">
    <property type="entry name" value="HTH_AraC"/>
</dbReference>
<dbReference type="SMART" id="SM00342">
    <property type="entry name" value="HTH_ARAC"/>
    <property type="match status" value="1"/>
</dbReference>
<dbReference type="SUPFAM" id="SSF46689">
    <property type="entry name" value="Homeodomain-like"/>
    <property type="match status" value="1"/>
</dbReference>
<keyword evidence="2 5" id="KW-0238">DNA-binding</keyword>
<dbReference type="Pfam" id="PF12833">
    <property type="entry name" value="HTH_18"/>
    <property type="match status" value="1"/>
</dbReference>
<sequence length="287" mass="31465">MLRNMHRLTRVRCFDDGSDRWRMVDVSPAAPLAPYIRAYGWWSEATTSFHTRRELAATEGTLIINLASDLELVDATGARVRLRAGEGFVAGLSQATSFSRSTGAMEGIHLRAPLATLARIVGTSMADLTDRVVPIADLSVRGGWHLGEQLLEERDLEARWLLLDRSIRQRLAEGATPCPTIARVAAGLRAGRRVEALATELGWSRKRLARTFAQAMGVEPRAFAGLARFERFTDRLQAVPTLSLADVAVEAGYADQAHLTREVSRYSGMTPGELRRLVLPDGGGVCE</sequence>
<dbReference type="PANTHER" id="PTHR46796">
    <property type="entry name" value="HTH-TYPE TRANSCRIPTIONAL ACTIVATOR RHAS-RELATED"/>
    <property type="match status" value="1"/>
</dbReference>
<dbReference type="PROSITE" id="PS01124">
    <property type="entry name" value="HTH_ARAC_FAMILY_2"/>
    <property type="match status" value="1"/>
</dbReference>
<keyword evidence="1" id="KW-0805">Transcription regulation</keyword>
<evidence type="ECO:0000259" key="4">
    <source>
        <dbReference type="PROSITE" id="PS01124"/>
    </source>
</evidence>